<evidence type="ECO:0000259" key="6">
    <source>
        <dbReference type="Pfam" id="PF04932"/>
    </source>
</evidence>
<feature type="domain" description="O-antigen ligase-related" evidence="6">
    <location>
        <begin position="192"/>
        <end position="347"/>
    </location>
</feature>
<feature type="transmembrane region" description="Helical" evidence="5">
    <location>
        <begin position="335"/>
        <end position="355"/>
    </location>
</feature>
<sequence>MISVSLRRICSIVLVTFVIAPDIAAIYKVNNEVTVIYALLATVFFLLGLKNKKINIHFNKVLMLLFIYIIGSSISTYIFINQNQGFFGILCSVVYLYIAYILSSLCDRALFIKYFQKLMISLAYIALLSKVTGVDFFGMLKKGSIYTSVDPITGGISAIFEFRHYYGVFLMITLISLILMPLSKRVINNINIFIVVINIILTYTRNIWIATSIVLILLFLKYYRFKITETGVLLAALFFVLCIMCFIIFKNQIDSIFDAIFKRIDEITNAKNTYGGIGGVRGYTFTYGSKLILDNWRKYLLFGGGQGFAILWLVANPYGQWKEWTSAIDIQYVSTFMNSGLIGIISLIWIILIAIKMYIKQSDGKKTIFSLSIIGISIAIIFFDIIGIPNSVFALWNVCLCFLDKDCVVREI</sequence>
<dbReference type="InterPro" id="IPR007016">
    <property type="entry name" value="O-antigen_ligase-rel_domated"/>
</dbReference>
<name>A0A848C561_9LACO</name>
<evidence type="ECO:0000256" key="2">
    <source>
        <dbReference type="ARBA" id="ARBA00022692"/>
    </source>
</evidence>
<evidence type="ECO:0000256" key="5">
    <source>
        <dbReference type="SAM" id="Phobius"/>
    </source>
</evidence>
<feature type="transmembrane region" description="Helical" evidence="5">
    <location>
        <begin position="232"/>
        <end position="249"/>
    </location>
</feature>
<feature type="transmembrane region" description="Helical" evidence="5">
    <location>
        <begin position="299"/>
        <end position="315"/>
    </location>
</feature>
<dbReference type="PANTHER" id="PTHR37422:SF13">
    <property type="entry name" value="LIPOPOLYSACCHARIDE BIOSYNTHESIS PROTEIN PA4999-RELATED"/>
    <property type="match status" value="1"/>
</dbReference>
<dbReference type="InterPro" id="IPR051533">
    <property type="entry name" value="WaaL-like"/>
</dbReference>
<dbReference type="GO" id="GO:0016020">
    <property type="term" value="C:membrane"/>
    <property type="evidence" value="ECO:0007669"/>
    <property type="project" value="UniProtKB-SubCell"/>
</dbReference>
<keyword evidence="4 5" id="KW-0472">Membrane</keyword>
<dbReference type="Proteomes" id="UP000563853">
    <property type="component" value="Unassembled WGS sequence"/>
</dbReference>
<comment type="subcellular location">
    <subcellularLocation>
        <location evidence="1">Membrane</location>
        <topology evidence="1">Multi-pass membrane protein</topology>
    </subcellularLocation>
</comment>
<dbReference type="EMBL" id="JABAFP010000028">
    <property type="protein sequence ID" value="NME42583.1"/>
    <property type="molecule type" value="Genomic_DNA"/>
</dbReference>
<protein>
    <recommendedName>
        <fullName evidence="6">O-antigen ligase-related domain-containing protein</fullName>
    </recommendedName>
</protein>
<proteinExistence type="predicted"/>
<organism evidence="7 8">
    <name type="scientific">Ligilactobacillus agilis</name>
    <dbReference type="NCBI Taxonomy" id="1601"/>
    <lineage>
        <taxon>Bacteria</taxon>
        <taxon>Bacillati</taxon>
        <taxon>Bacillota</taxon>
        <taxon>Bacilli</taxon>
        <taxon>Lactobacillales</taxon>
        <taxon>Lactobacillaceae</taxon>
        <taxon>Ligilactobacillus</taxon>
    </lineage>
</organism>
<feature type="transmembrane region" description="Helical" evidence="5">
    <location>
        <begin position="192"/>
        <end position="220"/>
    </location>
</feature>
<feature type="transmembrane region" description="Helical" evidence="5">
    <location>
        <begin position="86"/>
        <end position="106"/>
    </location>
</feature>
<evidence type="ECO:0000256" key="3">
    <source>
        <dbReference type="ARBA" id="ARBA00022989"/>
    </source>
</evidence>
<evidence type="ECO:0000256" key="4">
    <source>
        <dbReference type="ARBA" id="ARBA00023136"/>
    </source>
</evidence>
<dbReference type="AlphaFoldDB" id="A0A848C561"/>
<dbReference type="Pfam" id="PF04932">
    <property type="entry name" value="Wzy_C"/>
    <property type="match status" value="1"/>
</dbReference>
<comment type="caution">
    <text evidence="7">The sequence shown here is derived from an EMBL/GenBank/DDBJ whole genome shotgun (WGS) entry which is preliminary data.</text>
</comment>
<dbReference type="PANTHER" id="PTHR37422">
    <property type="entry name" value="TEICHURONIC ACID BIOSYNTHESIS PROTEIN TUAE"/>
    <property type="match status" value="1"/>
</dbReference>
<evidence type="ECO:0000313" key="7">
    <source>
        <dbReference type="EMBL" id="NME42583.1"/>
    </source>
</evidence>
<feature type="transmembrane region" description="Helical" evidence="5">
    <location>
        <begin position="61"/>
        <end position="80"/>
    </location>
</feature>
<feature type="transmembrane region" description="Helical" evidence="5">
    <location>
        <begin position="367"/>
        <end position="388"/>
    </location>
</feature>
<evidence type="ECO:0000256" key="1">
    <source>
        <dbReference type="ARBA" id="ARBA00004141"/>
    </source>
</evidence>
<accession>A0A848C561</accession>
<gene>
    <name evidence="7" type="ORF">HF863_07390</name>
</gene>
<keyword evidence="2 5" id="KW-0812">Transmembrane</keyword>
<feature type="transmembrane region" description="Helical" evidence="5">
    <location>
        <begin position="34"/>
        <end position="49"/>
    </location>
</feature>
<reference evidence="7 8" key="1">
    <citation type="submission" date="2020-04" db="EMBL/GenBank/DDBJ databases">
        <authorList>
            <person name="Hitch T.C.A."/>
            <person name="Wylensek D."/>
            <person name="Clavel T."/>
        </authorList>
    </citation>
    <scope>NUCLEOTIDE SEQUENCE [LARGE SCALE GENOMIC DNA]</scope>
    <source>
        <strain evidence="7 8">WCA-389-WT-5H1</strain>
    </source>
</reference>
<feature type="transmembrane region" description="Helical" evidence="5">
    <location>
        <begin position="164"/>
        <end position="180"/>
    </location>
</feature>
<dbReference type="RefSeq" id="WP_170091803.1">
    <property type="nucleotide sequence ID" value="NZ_JABAFP010000028.1"/>
</dbReference>
<feature type="transmembrane region" description="Helical" evidence="5">
    <location>
        <begin position="118"/>
        <end position="140"/>
    </location>
</feature>
<evidence type="ECO:0000313" key="8">
    <source>
        <dbReference type="Proteomes" id="UP000563853"/>
    </source>
</evidence>
<keyword evidence="3 5" id="KW-1133">Transmembrane helix</keyword>